<keyword evidence="2" id="KW-1185">Reference proteome</keyword>
<accession>A0A8X6T2R5</accession>
<sequence length="134" mass="15724">MHAVAISGSICIGTITTLMGNNDMWPNRARELPIIVPHKTSKNSYCEWQKERFNYQFRFRHAIFLLVYSMKMTCKLLQQVSETFPFIVHSHHLPKEVQKSDFFSPSSSSGSLLRNCHIPRWFIMQPDEHRSGRR</sequence>
<name>A0A8X6T2R5_NEPPI</name>
<dbReference type="EMBL" id="BMAW01050611">
    <property type="protein sequence ID" value="GFS76212.1"/>
    <property type="molecule type" value="Genomic_DNA"/>
</dbReference>
<dbReference type="Proteomes" id="UP000887013">
    <property type="component" value="Unassembled WGS sequence"/>
</dbReference>
<protein>
    <submittedName>
        <fullName evidence="1">Uncharacterized protein</fullName>
    </submittedName>
</protein>
<dbReference type="AlphaFoldDB" id="A0A8X6T2R5"/>
<proteinExistence type="predicted"/>
<gene>
    <name evidence="1" type="ORF">NPIL_472301</name>
</gene>
<reference evidence="1" key="1">
    <citation type="submission" date="2020-08" db="EMBL/GenBank/DDBJ databases">
        <title>Multicomponent nature underlies the extraordinary mechanical properties of spider dragline silk.</title>
        <authorList>
            <person name="Kono N."/>
            <person name="Nakamura H."/>
            <person name="Mori M."/>
            <person name="Yoshida Y."/>
            <person name="Ohtoshi R."/>
            <person name="Malay A.D."/>
            <person name="Moran D.A.P."/>
            <person name="Tomita M."/>
            <person name="Numata K."/>
            <person name="Arakawa K."/>
        </authorList>
    </citation>
    <scope>NUCLEOTIDE SEQUENCE</scope>
</reference>
<organism evidence="1 2">
    <name type="scientific">Nephila pilipes</name>
    <name type="common">Giant wood spider</name>
    <name type="synonym">Nephila maculata</name>
    <dbReference type="NCBI Taxonomy" id="299642"/>
    <lineage>
        <taxon>Eukaryota</taxon>
        <taxon>Metazoa</taxon>
        <taxon>Ecdysozoa</taxon>
        <taxon>Arthropoda</taxon>
        <taxon>Chelicerata</taxon>
        <taxon>Arachnida</taxon>
        <taxon>Araneae</taxon>
        <taxon>Araneomorphae</taxon>
        <taxon>Entelegynae</taxon>
        <taxon>Araneoidea</taxon>
        <taxon>Nephilidae</taxon>
        <taxon>Nephila</taxon>
    </lineage>
</organism>
<evidence type="ECO:0000313" key="1">
    <source>
        <dbReference type="EMBL" id="GFS76212.1"/>
    </source>
</evidence>
<comment type="caution">
    <text evidence="1">The sequence shown here is derived from an EMBL/GenBank/DDBJ whole genome shotgun (WGS) entry which is preliminary data.</text>
</comment>
<evidence type="ECO:0000313" key="2">
    <source>
        <dbReference type="Proteomes" id="UP000887013"/>
    </source>
</evidence>